<organism evidence="2 3">
    <name type="scientific">Gigaspora margarita</name>
    <dbReference type="NCBI Taxonomy" id="4874"/>
    <lineage>
        <taxon>Eukaryota</taxon>
        <taxon>Fungi</taxon>
        <taxon>Fungi incertae sedis</taxon>
        <taxon>Mucoromycota</taxon>
        <taxon>Glomeromycotina</taxon>
        <taxon>Glomeromycetes</taxon>
        <taxon>Diversisporales</taxon>
        <taxon>Gigasporaceae</taxon>
        <taxon>Gigaspora</taxon>
    </lineage>
</organism>
<feature type="region of interest" description="Disordered" evidence="1">
    <location>
        <begin position="1"/>
        <end position="29"/>
    </location>
</feature>
<evidence type="ECO:0000313" key="2">
    <source>
        <dbReference type="EMBL" id="KAF0509102.1"/>
    </source>
</evidence>
<dbReference type="OrthoDB" id="10594109at2759"/>
<dbReference type="AlphaFoldDB" id="A0A8H4AL56"/>
<dbReference type="EMBL" id="WTPW01000459">
    <property type="protein sequence ID" value="KAF0509102.1"/>
    <property type="molecule type" value="Genomic_DNA"/>
</dbReference>
<name>A0A8H4AL56_GIGMA</name>
<accession>A0A8H4AL56</accession>
<evidence type="ECO:0000313" key="3">
    <source>
        <dbReference type="Proteomes" id="UP000439903"/>
    </source>
</evidence>
<keyword evidence="3" id="KW-1185">Reference proteome</keyword>
<comment type="caution">
    <text evidence="2">The sequence shown here is derived from an EMBL/GenBank/DDBJ whole genome shotgun (WGS) entry which is preliminary data.</text>
</comment>
<reference evidence="2 3" key="1">
    <citation type="journal article" date="2019" name="Environ. Microbiol.">
        <title>At the nexus of three kingdoms: the genome of the mycorrhizal fungus Gigaspora margarita provides insights into plant, endobacterial and fungal interactions.</title>
        <authorList>
            <person name="Venice F."/>
            <person name="Ghignone S."/>
            <person name="Salvioli di Fossalunga A."/>
            <person name="Amselem J."/>
            <person name="Novero M."/>
            <person name="Xianan X."/>
            <person name="Sedzielewska Toro K."/>
            <person name="Morin E."/>
            <person name="Lipzen A."/>
            <person name="Grigoriev I.V."/>
            <person name="Henrissat B."/>
            <person name="Martin F.M."/>
            <person name="Bonfante P."/>
        </authorList>
    </citation>
    <scope>NUCLEOTIDE SEQUENCE [LARGE SCALE GENOMIC DNA]</scope>
    <source>
        <strain evidence="2 3">BEG34</strain>
    </source>
</reference>
<protein>
    <submittedName>
        <fullName evidence="2">Uncharacterized protein</fullName>
    </submittedName>
</protein>
<proteinExistence type="predicted"/>
<dbReference type="Proteomes" id="UP000439903">
    <property type="component" value="Unassembled WGS sequence"/>
</dbReference>
<evidence type="ECO:0000256" key="1">
    <source>
        <dbReference type="SAM" id="MobiDB-lite"/>
    </source>
</evidence>
<sequence length="102" mass="11824">MKKKWFFETSADKSKSSTEEEGSEETHGSITLAGSEVKIAKDLLKLFEDHKKDIIKLSEDHKKDTMKLSEDIMKLSEDHKKDTIKLSEEKFALSEEKYKLMI</sequence>
<gene>
    <name evidence="2" type="ORF">F8M41_018611</name>
</gene>